<gene>
    <name evidence="2" type="ORF">L3X38_027277</name>
</gene>
<accession>A0AAD4VNI8</accession>
<evidence type="ECO:0000313" key="3">
    <source>
        <dbReference type="Proteomes" id="UP001054821"/>
    </source>
</evidence>
<evidence type="ECO:0000313" key="2">
    <source>
        <dbReference type="EMBL" id="KAI5327881.1"/>
    </source>
</evidence>
<organism evidence="2 3">
    <name type="scientific">Prunus dulcis</name>
    <name type="common">Almond</name>
    <name type="synonym">Amygdalus dulcis</name>
    <dbReference type="NCBI Taxonomy" id="3755"/>
    <lineage>
        <taxon>Eukaryota</taxon>
        <taxon>Viridiplantae</taxon>
        <taxon>Streptophyta</taxon>
        <taxon>Embryophyta</taxon>
        <taxon>Tracheophyta</taxon>
        <taxon>Spermatophyta</taxon>
        <taxon>Magnoliopsida</taxon>
        <taxon>eudicotyledons</taxon>
        <taxon>Gunneridae</taxon>
        <taxon>Pentapetalae</taxon>
        <taxon>rosids</taxon>
        <taxon>fabids</taxon>
        <taxon>Rosales</taxon>
        <taxon>Rosaceae</taxon>
        <taxon>Amygdaloideae</taxon>
        <taxon>Amygdaleae</taxon>
        <taxon>Prunus</taxon>
    </lineage>
</organism>
<dbReference type="AlphaFoldDB" id="A0AAD4VNI8"/>
<keyword evidence="3" id="KW-1185">Reference proteome</keyword>
<dbReference type="EMBL" id="JAJFAZ020000005">
    <property type="protein sequence ID" value="KAI5327881.1"/>
    <property type="molecule type" value="Genomic_DNA"/>
</dbReference>
<dbReference type="Proteomes" id="UP001054821">
    <property type="component" value="Chromosome 5"/>
</dbReference>
<feature type="compositionally biased region" description="Basic and acidic residues" evidence="1">
    <location>
        <begin position="1"/>
        <end position="14"/>
    </location>
</feature>
<feature type="region of interest" description="Disordered" evidence="1">
    <location>
        <begin position="1"/>
        <end position="22"/>
    </location>
</feature>
<sequence>MTALKEERCEREPPVDDDDFGGLACPPLDDLEAVFILETITCDPSNLFDDIKLEDDDFRGLPCPPLDDLEAIGMMKRSWRLGFESSTKAINIDIKNLPLPPNQGTFLTSSRKCRAF</sequence>
<protein>
    <submittedName>
        <fullName evidence="2">Uncharacterized protein</fullName>
    </submittedName>
</protein>
<comment type="caution">
    <text evidence="2">The sequence shown here is derived from an EMBL/GenBank/DDBJ whole genome shotgun (WGS) entry which is preliminary data.</text>
</comment>
<evidence type="ECO:0000256" key="1">
    <source>
        <dbReference type="SAM" id="MobiDB-lite"/>
    </source>
</evidence>
<reference evidence="2 3" key="1">
    <citation type="journal article" date="2022" name="G3 (Bethesda)">
        <title>Whole-genome sequence and methylome profiling of the almond [Prunus dulcis (Mill.) D.A. Webb] cultivar 'Nonpareil'.</title>
        <authorList>
            <person name="D'Amico-Willman K.M."/>
            <person name="Ouma W.Z."/>
            <person name="Meulia T."/>
            <person name="Sideli G.M."/>
            <person name="Gradziel T.M."/>
            <person name="Fresnedo-Ramirez J."/>
        </authorList>
    </citation>
    <scope>NUCLEOTIDE SEQUENCE [LARGE SCALE GENOMIC DNA]</scope>
    <source>
        <strain evidence="2">Clone GOH B32 T37-40</strain>
    </source>
</reference>
<name>A0AAD4VNI8_PRUDU</name>
<proteinExistence type="predicted"/>